<dbReference type="SUPFAM" id="SSF51556">
    <property type="entry name" value="Metallo-dependent hydrolases"/>
    <property type="match status" value="1"/>
</dbReference>
<comment type="similarity">
    <text evidence="4">Belongs to the metallo-dependent hydrolases superfamily. Phosphotriesterase family.</text>
</comment>
<proteinExistence type="inferred from homology"/>
<dbReference type="PROSITE" id="PS01322">
    <property type="entry name" value="PHOSPHOTRIESTERASE_1"/>
    <property type="match status" value="1"/>
</dbReference>
<protein>
    <recommendedName>
        <fullName evidence="7">Parathion hydrolase-related protein</fullName>
    </recommendedName>
</protein>
<sequence length="381" mass="43042">MPVPFKSGEKPWERLENYLLPKKEKSLIANEMASGKAQTVLGLIEPSKLGRTLTHEHLVMDYKNCFFKPVRESDMETVNLNEITLRNLNWIYQNPYSHKYNLSLGDEPLDEIISEAAEFKKEGGSTIVENTTNGIQRNVELLKKISLATGLNVISGTGFYLDHTVTEEMKALTVEEMSNMMTKDLTVGVDSTGIKCGVIGEVGCSWPLAPFEKKSLQASAMAQTDTGAPVIIHPGRNDFSPKECLRVFQEAGGDVKKTVMSHLDRTIFDRKILVDLAETGCYLEYDLFGMEMIHYQANPAVDMPSDSQRVQEIKFLIDEGYEDQIMMAHDVHTRHRLLKYGGHGYSHIQVNIIPKMLKRGISQEVVDKIQIDNPRTWLTFK</sequence>
<dbReference type="CDD" id="cd00530">
    <property type="entry name" value="PTE"/>
    <property type="match status" value="1"/>
</dbReference>
<accession>A0A913XMS1</accession>
<dbReference type="GeneID" id="110245393"/>
<evidence type="ECO:0000256" key="4">
    <source>
        <dbReference type="PROSITE-ProRule" id="PRU00679"/>
    </source>
</evidence>
<evidence type="ECO:0000313" key="5">
    <source>
        <dbReference type="EnsemblMetazoa" id="XP_020907331.2"/>
    </source>
</evidence>
<dbReference type="InterPro" id="IPR001559">
    <property type="entry name" value="Phosphotriesterase"/>
</dbReference>
<dbReference type="InterPro" id="IPR032466">
    <property type="entry name" value="Metal_Hydrolase"/>
</dbReference>
<evidence type="ECO:0000256" key="2">
    <source>
        <dbReference type="ARBA" id="ARBA00022801"/>
    </source>
</evidence>
<keyword evidence="1 3" id="KW-0479">Metal-binding</keyword>
<dbReference type="Gene3D" id="3.20.20.140">
    <property type="entry name" value="Metal-dependent hydrolases"/>
    <property type="match status" value="1"/>
</dbReference>
<organism evidence="5 6">
    <name type="scientific">Exaiptasia diaphana</name>
    <name type="common">Tropical sea anemone</name>
    <name type="synonym">Aiptasia pulchella</name>
    <dbReference type="NCBI Taxonomy" id="2652724"/>
    <lineage>
        <taxon>Eukaryota</taxon>
        <taxon>Metazoa</taxon>
        <taxon>Cnidaria</taxon>
        <taxon>Anthozoa</taxon>
        <taxon>Hexacorallia</taxon>
        <taxon>Actiniaria</taxon>
        <taxon>Aiptasiidae</taxon>
        <taxon>Exaiptasia</taxon>
    </lineage>
</organism>
<comment type="caution">
    <text evidence="4">Lacks conserved residue(s) required for the propagation of feature annotation.</text>
</comment>
<dbReference type="PROSITE" id="PS51347">
    <property type="entry name" value="PHOSPHOTRIESTERASE_2"/>
    <property type="match status" value="1"/>
</dbReference>
<feature type="binding site" evidence="3">
    <location>
        <position position="330"/>
    </location>
    <ligand>
        <name>a divalent metal cation</name>
        <dbReference type="ChEBI" id="CHEBI:60240"/>
        <label>1</label>
    </ligand>
</feature>
<dbReference type="KEGG" id="epa:110245393"/>
<dbReference type="OrthoDB" id="9998343at2759"/>
<evidence type="ECO:0000313" key="6">
    <source>
        <dbReference type="Proteomes" id="UP000887567"/>
    </source>
</evidence>
<evidence type="ECO:0008006" key="7">
    <source>
        <dbReference type="Google" id="ProtNLM"/>
    </source>
</evidence>
<dbReference type="OMA" id="CHMNPSH"/>
<keyword evidence="2" id="KW-0378">Hydrolase</keyword>
<feature type="binding site" evidence="3">
    <location>
        <position position="201"/>
    </location>
    <ligand>
        <name>a divalent metal cation</name>
        <dbReference type="ChEBI" id="CHEBI:60240"/>
        <label>2</label>
    </ligand>
</feature>
<reference evidence="5" key="1">
    <citation type="submission" date="2022-11" db="UniProtKB">
        <authorList>
            <consortium name="EnsemblMetazoa"/>
        </authorList>
    </citation>
    <scope>IDENTIFICATION</scope>
</reference>
<dbReference type="Pfam" id="PF02126">
    <property type="entry name" value="PTE"/>
    <property type="match status" value="1"/>
</dbReference>
<dbReference type="Proteomes" id="UP000887567">
    <property type="component" value="Unplaced"/>
</dbReference>
<feature type="binding site" evidence="3">
    <location>
        <position position="201"/>
    </location>
    <ligand>
        <name>a divalent metal cation</name>
        <dbReference type="ChEBI" id="CHEBI:60240"/>
        <label>1</label>
    </ligand>
</feature>
<feature type="binding site" evidence="3">
    <location>
        <position position="57"/>
    </location>
    <ligand>
        <name>a divalent metal cation</name>
        <dbReference type="ChEBI" id="CHEBI:60240"/>
        <label>1</label>
    </ligand>
</feature>
<comment type="cofactor">
    <cofactor evidence="3">
        <name>a divalent metal cation</name>
        <dbReference type="ChEBI" id="CHEBI:60240"/>
    </cofactor>
    <text evidence="3">Binds 2 divalent metal cations per subunit.</text>
</comment>
<dbReference type="PANTHER" id="PTHR10819">
    <property type="entry name" value="PHOSPHOTRIESTERASE-RELATED"/>
    <property type="match status" value="1"/>
</dbReference>
<evidence type="ECO:0000256" key="1">
    <source>
        <dbReference type="ARBA" id="ARBA00022723"/>
    </source>
</evidence>
<dbReference type="AlphaFoldDB" id="A0A913XMS1"/>
<dbReference type="RefSeq" id="XP_020907331.2">
    <property type="nucleotide sequence ID" value="XM_021051672.2"/>
</dbReference>
<feature type="binding site" evidence="3">
    <location>
        <position position="233"/>
    </location>
    <ligand>
        <name>a divalent metal cation</name>
        <dbReference type="ChEBI" id="CHEBI:60240"/>
        <label>2</label>
    </ligand>
</feature>
<dbReference type="PANTHER" id="PTHR10819:SF3">
    <property type="entry name" value="PHOSPHOTRIESTERASE-RELATED PROTEIN"/>
    <property type="match status" value="1"/>
</dbReference>
<dbReference type="InterPro" id="IPR017947">
    <property type="entry name" value="AryldialkylPase_Zn-BS"/>
</dbReference>
<dbReference type="EnsemblMetazoa" id="XM_021051672.2">
    <property type="protein sequence ID" value="XP_020907331.2"/>
    <property type="gene ID" value="LOC110245393"/>
</dbReference>
<feature type="binding site" evidence="3">
    <location>
        <position position="55"/>
    </location>
    <ligand>
        <name>a divalent metal cation</name>
        <dbReference type="ChEBI" id="CHEBI:60240"/>
        <label>1</label>
    </ligand>
</feature>
<name>A0A913XMS1_EXADI</name>
<evidence type="ECO:0000256" key="3">
    <source>
        <dbReference type="PIRSR" id="PIRSR601559-52"/>
    </source>
</evidence>
<feature type="binding site" evidence="3">
    <location>
        <position position="262"/>
    </location>
    <ligand>
        <name>a divalent metal cation</name>
        <dbReference type="ChEBI" id="CHEBI:60240"/>
        <label>2</label>
    </ligand>
</feature>
<dbReference type="GO" id="GO:0016788">
    <property type="term" value="F:hydrolase activity, acting on ester bonds"/>
    <property type="evidence" value="ECO:0007669"/>
    <property type="project" value="InterPro"/>
</dbReference>
<dbReference type="GO" id="GO:0008270">
    <property type="term" value="F:zinc ion binding"/>
    <property type="evidence" value="ECO:0007669"/>
    <property type="project" value="InterPro"/>
</dbReference>
<keyword evidence="6" id="KW-1185">Reference proteome</keyword>